<dbReference type="EMBL" id="CP063356">
    <property type="protein sequence ID" value="QOY34960.1"/>
    <property type="molecule type" value="Genomic_DNA"/>
</dbReference>
<evidence type="ECO:0000313" key="4">
    <source>
        <dbReference type="Proteomes" id="UP000180175"/>
    </source>
</evidence>
<gene>
    <name evidence="3" type="ORF">AWH56_019920</name>
    <name evidence="2" type="ORF">AWH56_22675</name>
</gene>
<reference evidence="2 4" key="1">
    <citation type="submission" date="2016-10" db="EMBL/GenBank/DDBJ databases">
        <title>Draft genome sequences of four alkaliphilic bacteria belonging to the Anaerobacillus genus.</title>
        <authorList>
            <person name="Bassil N.M."/>
            <person name="Lloyd J.R."/>
        </authorList>
    </citation>
    <scope>NUCLEOTIDE SEQUENCE [LARGE SCALE GENOMIC DNA]</scope>
    <source>
        <strain evidence="2 4">NB2006</strain>
    </source>
</reference>
<keyword evidence="3" id="KW-0808">Transferase</keyword>
<reference evidence="3 4" key="3">
    <citation type="journal article" date="2019" name="Int. J. Syst. Evol. Microbiol.">
        <title>Anaerobacillus isosaccharinicus sp. nov., an alkaliphilic bacterium which degrades isosaccharinic acid.</title>
        <authorList>
            <person name="Bassil N.M."/>
            <person name="Lloyd J.R."/>
        </authorList>
    </citation>
    <scope>NUCLEOTIDE SEQUENCE [LARGE SCALE GENOMIC DNA]</scope>
    <source>
        <strain evidence="3 4">NB2006</strain>
    </source>
</reference>
<evidence type="ECO:0000313" key="2">
    <source>
        <dbReference type="EMBL" id="OIJ04778.1"/>
    </source>
</evidence>
<proteinExistence type="predicted"/>
<feature type="domain" description="N-acetyltransferase" evidence="1">
    <location>
        <begin position="116"/>
        <end position="259"/>
    </location>
</feature>
<name>A0A1S2KX68_9BACI</name>
<dbReference type="PROSITE" id="PS51186">
    <property type="entry name" value="GNAT"/>
    <property type="match status" value="1"/>
</dbReference>
<dbReference type="GO" id="GO:0016747">
    <property type="term" value="F:acyltransferase activity, transferring groups other than amino-acyl groups"/>
    <property type="evidence" value="ECO:0007669"/>
    <property type="project" value="InterPro"/>
</dbReference>
<evidence type="ECO:0000259" key="1">
    <source>
        <dbReference type="PROSITE" id="PS51186"/>
    </source>
</evidence>
<dbReference type="SUPFAM" id="SSF55729">
    <property type="entry name" value="Acyl-CoA N-acyltransferases (Nat)"/>
    <property type="match status" value="1"/>
</dbReference>
<reference evidence="3" key="4">
    <citation type="submission" date="2020-10" db="EMBL/GenBank/DDBJ databases">
        <authorList>
            <person name="Bassil N.M."/>
            <person name="Lloyd J.R."/>
        </authorList>
    </citation>
    <scope>NUCLEOTIDE SEQUENCE</scope>
    <source>
        <strain evidence="3">NB2006</strain>
    </source>
</reference>
<dbReference type="AlphaFoldDB" id="A0A1S2KX68"/>
<dbReference type="InterPro" id="IPR016181">
    <property type="entry name" value="Acyl_CoA_acyltransferase"/>
</dbReference>
<keyword evidence="4" id="KW-1185">Reference proteome</keyword>
<organism evidence="2 4">
    <name type="scientific">Anaerobacillus isosaccharinicus</name>
    <dbReference type="NCBI Taxonomy" id="1532552"/>
    <lineage>
        <taxon>Bacteria</taxon>
        <taxon>Bacillati</taxon>
        <taxon>Bacillota</taxon>
        <taxon>Bacilli</taxon>
        <taxon>Bacillales</taxon>
        <taxon>Bacillaceae</taxon>
        <taxon>Anaerobacillus</taxon>
    </lineage>
</organism>
<dbReference type="Pfam" id="PF00583">
    <property type="entry name" value="Acetyltransf_1"/>
    <property type="match status" value="1"/>
</dbReference>
<evidence type="ECO:0000313" key="3">
    <source>
        <dbReference type="EMBL" id="QOY34960.1"/>
    </source>
</evidence>
<accession>A0A1S2KX68</accession>
<dbReference type="CDD" id="cd04301">
    <property type="entry name" value="NAT_SF"/>
    <property type="match status" value="1"/>
</dbReference>
<dbReference type="InterPro" id="IPR000182">
    <property type="entry name" value="GNAT_dom"/>
</dbReference>
<dbReference type="RefSeq" id="WP_071319195.1">
    <property type="nucleotide sequence ID" value="NZ_CP063356.2"/>
</dbReference>
<dbReference type="OrthoDB" id="2463977at2"/>
<dbReference type="Gene3D" id="3.40.630.30">
    <property type="match status" value="1"/>
</dbReference>
<reference evidence="3 4" key="2">
    <citation type="journal article" date="2017" name="Genome Announc.">
        <title>Draft Genome Sequences of Four Alkaliphilic Bacteria Belonging to the Anaerobacillus Genus.</title>
        <authorList>
            <person name="Bassil N.M."/>
            <person name="Lloyd J.R."/>
        </authorList>
    </citation>
    <scope>NUCLEOTIDE SEQUENCE [LARGE SCALE GENOMIC DNA]</scope>
    <source>
        <strain evidence="3 4">NB2006</strain>
    </source>
</reference>
<protein>
    <submittedName>
        <fullName evidence="3">GNAT family N-acetyltransferase</fullName>
    </submittedName>
</protein>
<dbReference type="KEGG" id="aia:AWH56_019920"/>
<dbReference type="EMBL" id="LQXD01000197">
    <property type="protein sequence ID" value="OIJ04778.1"/>
    <property type="molecule type" value="Genomic_DNA"/>
</dbReference>
<dbReference type="Proteomes" id="UP000180175">
    <property type="component" value="Chromosome"/>
</dbReference>
<sequence>MKNLIDKLQDTEIDYIKMFSEVVESDHTLTFTNSAIPDMYTHNFTLYKSKEGLVEYILNELDKEETKAKGFFRVETYHSVSETLLENLPIKPEICIYNFLYINTNKYNELNGNPECKILCADTKQVLDDGINVDIAVNTEGMGLDFAQRRINGQASVYRNNDKAVQLFVCYSGETAIGNIEYMQSQEIVKMEDFDILEAYQRKGFGTSVLKHLLEKAFHNNIEHAYLITESDNTAMEMYEKCGFEKVGEKTELLFFLKN</sequence>